<proteinExistence type="predicted"/>
<dbReference type="EMBL" id="JACEFF010000060">
    <property type="protein sequence ID" value="KAH9644952.1"/>
    <property type="molecule type" value="Genomic_DNA"/>
</dbReference>
<evidence type="ECO:0000313" key="2">
    <source>
        <dbReference type="Proteomes" id="UP000814243"/>
    </source>
</evidence>
<gene>
    <name evidence="1" type="ORF">HF086_010160</name>
</gene>
<sequence length="74" mass="8537">MIDIKQEIYRFAKGCVLFIATVTIKFLLYCINVNLPQLQAFLTLIRQMSRQKKGLAAEEEQEEVKKRGPCCIVC</sequence>
<evidence type="ECO:0000313" key="1">
    <source>
        <dbReference type="EMBL" id="KAH9644952.1"/>
    </source>
</evidence>
<dbReference type="Proteomes" id="UP000814243">
    <property type="component" value="Unassembled WGS sequence"/>
</dbReference>
<protein>
    <submittedName>
        <fullName evidence="1">Uncharacterized protein</fullName>
    </submittedName>
</protein>
<comment type="caution">
    <text evidence="1">The sequence shown here is derived from an EMBL/GenBank/DDBJ whole genome shotgun (WGS) entry which is preliminary data.</text>
</comment>
<reference evidence="1" key="1">
    <citation type="journal article" date="2021" name="G3 (Bethesda)">
        <title>Genome and transcriptome analysis of the beet armyworm Spodoptera exigua reveals targets for pest control. .</title>
        <authorList>
            <person name="Simon S."/>
            <person name="Breeschoten T."/>
            <person name="Jansen H.J."/>
            <person name="Dirks R.P."/>
            <person name="Schranz M.E."/>
            <person name="Ros V.I.D."/>
        </authorList>
    </citation>
    <scope>NUCLEOTIDE SEQUENCE</scope>
    <source>
        <strain evidence="1">TB_SE_WUR_2020</strain>
    </source>
</reference>
<accession>A0A922MY13</accession>
<name>A0A922MY13_SPOEX</name>
<dbReference type="AlphaFoldDB" id="A0A922MY13"/>
<organism evidence="1 2">
    <name type="scientific">Spodoptera exigua</name>
    <name type="common">Beet armyworm</name>
    <name type="synonym">Noctua fulgens</name>
    <dbReference type="NCBI Taxonomy" id="7107"/>
    <lineage>
        <taxon>Eukaryota</taxon>
        <taxon>Metazoa</taxon>
        <taxon>Ecdysozoa</taxon>
        <taxon>Arthropoda</taxon>
        <taxon>Hexapoda</taxon>
        <taxon>Insecta</taxon>
        <taxon>Pterygota</taxon>
        <taxon>Neoptera</taxon>
        <taxon>Endopterygota</taxon>
        <taxon>Lepidoptera</taxon>
        <taxon>Glossata</taxon>
        <taxon>Ditrysia</taxon>
        <taxon>Noctuoidea</taxon>
        <taxon>Noctuidae</taxon>
        <taxon>Amphipyrinae</taxon>
        <taxon>Spodoptera</taxon>
    </lineage>
</organism>